<feature type="transmembrane region" description="Helical" evidence="1">
    <location>
        <begin position="290"/>
        <end position="312"/>
    </location>
</feature>
<feature type="transmembrane region" description="Helical" evidence="1">
    <location>
        <begin position="131"/>
        <end position="149"/>
    </location>
</feature>
<feature type="transmembrane region" description="Helical" evidence="1">
    <location>
        <begin position="225"/>
        <end position="247"/>
    </location>
</feature>
<reference evidence="2 3" key="1">
    <citation type="journal article" date="2012" name="Stand. Genomic Sci.">
        <title>Genome sequence of the orange-pigmented seawater bacterium Owenweeksia hongkongensis type strain (UST20020801(T)).</title>
        <authorList>
            <person name="Riedel T."/>
            <person name="Held B."/>
            <person name="Nolan M."/>
            <person name="Lucas S."/>
            <person name="Lapidus A."/>
            <person name="Tice H."/>
            <person name="Del Rio T.G."/>
            <person name="Cheng J.F."/>
            <person name="Han C."/>
            <person name="Tapia R."/>
            <person name="Goodwin L.A."/>
            <person name="Pitluck S."/>
            <person name="Liolios K."/>
            <person name="Mavromatis K."/>
            <person name="Pagani I."/>
            <person name="Ivanova N."/>
            <person name="Mikhailova N."/>
            <person name="Pati A."/>
            <person name="Chen A."/>
            <person name="Palaniappan K."/>
            <person name="Rohde M."/>
            <person name="Tindall B.J."/>
            <person name="Detter J.C."/>
            <person name="Goker M."/>
            <person name="Woyke T."/>
            <person name="Bristow J."/>
            <person name="Eisen J.A."/>
            <person name="Markowitz V."/>
            <person name="Hugenholtz P."/>
            <person name="Klenk H.P."/>
            <person name="Kyrpides N.C."/>
        </authorList>
    </citation>
    <scope>NUCLEOTIDE SEQUENCE</scope>
    <source>
        <strain evidence="3">DSM 17368 / JCM 12287 / NRRL B-23963</strain>
    </source>
</reference>
<evidence type="ECO:0000313" key="3">
    <source>
        <dbReference type="Proteomes" id="UP000005631"/>
    </source>
</evidence>
<name>G8R6E2_OWEHD</name>
<dbReference type="OrthoDB" id="2827525at2"/>
<dbReference type="EMBL" id="CP003156">
    <property type="protein sequence ID" value="AEV34405.1"/>
    <property type="molecule type" value="Genomic_DNA"/>
</dbReference>
<keyword evidence="1" id="KW-0472">Membrane</keyword>
<feature type="transmembrane region" description="Helical" evidence="1">
    <location>
        <begin position="169"/>
        <end position="189"/>
    </location>
</feature>
<feature type="transmembrane region" description="Helical" evidence="1">
    <location>
        <begin position="99"/>
        <end position="119"/>
    </location>
</feature>
<dbReference type="Proteomes" id="UP000005631">
    <property type="component" value="Chromosome"/>
</dbReference>
<feature type="transmembrane region" description="Helical" evidence="1">
    <location>
        <begin position="7"/>
        <end position="31"/>
    </location>
</feature>
<protein>
    <submittedName>
        <fullName evidence="2">Uncharacterized protein</fullName>
    </submittedName>
</protein>
<sequence>MRNVSLPWLLTILMGMIAAIIGLVLRFYFAWPFSLNFKYLLHAHSHAMLLGWLLGALVLLSYKMWNIEIPTSHKRIFYLMVICVLGMLLSFPFQGYAAVSITFTTLHLWLSYILLFKVARLSRNRGLAGKLVQTGVVFFFISSIGPYSLGPLMANYLQSSPWYDQAIFFYLHFLYNGAFFFFILAFIVEKFKVANMIKNQKAFYVFMLFGTLLTWFHKLDYSFDFWWINVLAGMGSIFQILAGVMLLHPIFVAKPSIHFRVILWVLLLKWIFQILGSFPMVASQAVNNRFVLIAYLHFIFLGIFTPLIWYALRKQISGFNKLMSTYCILFLLTELALVLPSLNLIAGFTLWPQITFILYLGFVVIWCVFGFKYLVSKAETPKTL</sequence>
<keyword evidence="3" id="KW-1185">Reference proteome</keyword>
<evidence type="ECO:0000313" key="2">
    <source>
        <dbReference type="EMBL" id="AEV34405.1"/>
    </source>
</evidence>
<dbReference type="HOGENOM" id="CLU_682891_0_0_10"/>
<dbReference type="RefSeq" id="WP_014203752.1">
    <property type="nucleotide sequence ID" value="NC_016599.1"/>
</dbReference>
<feature type="transmembrane region" description="Helical" evidence="1">
    <location>
        <begin position="201"/>
        <end position="219"/>
    </location>
</feature>
<organism evidence="2 3">
    <name type="scientific">Owenweeksia hongkongensis (strain DSM 17368 / CIP 108786 / JCM 12287 / NRRL B-23963 / UST20020801)</name>
    <dbReference type="NCBI Taxonomy" id="926562"/>
    <lineage>
        <taxon>Bacteria</taxon>
        <taxon>Pseudomonadati</taxon>
        <taxon>Bacteroidota</taxon>
        <taxon>Flavobacteriia</taxon>
        <taxon>Flavobacteriales</taxon>
        <taxon>Owenweeksiaceae</taxon>
        <taxon>Owenweeksia</taxon>
    </lineage>
</organism>
<dbReference type="STRING" id="926562.Oweho_3456"/>
<proteinExistence type="predicted"/>
<feature type="transmembrane region" description="Helical" evidence="1">
    <location>
        <begin position="356"/>
        <end position="375"/>
    </location>
</feature>
<gene>
    <name evidence="2" type="ordered locus">Oweho_3456</name>
</gene>
<dbReference type="eggNOG" id="COG2010">
    <property type="taxonomic scope" value="Bacteria"/>
</dbReference>
<accession>G8R6E2</accession>
<keyword evidence="1" id="KW-1133">Transmembrane helix</keyword>
<feature type="transmembrane region" description="Helical" evidence="1">
    <location>
        <begin position="259"/>
        <end position="278"/>
    </location>
</feature>
<feature type="transmembrane region" description="Helical" evidence="1">
    <location>
        <begin position="43"/>
        <end position="64"/>
    </location>
</feature>
<dbReference type="AlphaFoldDB" id="G8R6E2"/>
<feature type="transmembrane region" description="Helical" evidence="1">
    <location>
        <begin position="76"/>
        <end position="93"/>
    </location>
</feature>
<evidence type="ECO:0000256" key="1">
    <source>
        <dbReference type="SAM" id="Phobius"/>
    </source>
</evidence>
<feature type="transmembrane region" description="Helical" evidence="1">
    <location>
        <begin position="324"/>
        <end position="350"/>
    </location>
</feature>
<dbReference type="KEGG" id="oho:Oweho_3456"/>
<keyword evidence="1" id="KW-0812">Transmembrane</keyword>